<name>A0ABV6GCZ4_9BACI</name>
<keyword evidence="2" id="KW-1133">Transmembrane helix</keyword>
<dbReference type="RefSeq" id="WP_378932155.1">
    <property type="nucleotide sequence ID" value="NZ_JBHLVO010000004.1"/>
</dbReference>
<feature type="domain" description="Magnesium transporter MgtE intracellular" evidence="3">
    <location>
        <begin position="104"/>
        <end position="192"/>
    </location>
</feature>
<gene>
    <name evidence="4" type="ORF">ACFFIX_07505</name>
</gene>
<dbReference type="Pfam" id="PF03448">
    <property type="entry name" value="MgtE_N"/>
    <property type="match status" value="1"/>
</dbReference>
<dbReference type="EMBL" id="JBHLVO010000004">
    <property type="protein sequence ID" value="MFC0271296.1"/>
    <property type="molecule type" value="Genomic_DNA"/>
</dbReference>
<evidence type="ECO:0000256" key="2">
    <source>
        <dbReference type="SAM" id="Phobius"/>
    </source>
</evidence>
<reference evidence="4 5" key="1">
    <citation type="submission" date="2024-09" db="EMBL/GenBank/DDBJ databases">
        <authorList>
            <person name="Sun Q."/>
            <person name="Mori K."/>
        </authorList>
    </citation>
    <scope>NUCLEOTIDE SEQUENCE [LARGE SCALE GENOMIC DNA]</scope>
    <source>
        <strain evidence="4 5">CCM 7228</strain>
    </source>
</reference>
<dbReference type="Gene3D" id="1.20.5.340">
    <property type="match status" value="1"/>
</dbReference>
<dbReference type="Proteomes" id="UP001589854">
    <property type="component" value="Unassembled WGS sequence"/>
</dbReference>
<accession>A0ABV6GCZ4</accession>
<organism evidence="4 5">
    <name type="scientific">Metabacillus herbersteinensis</name>
    <dbReference type="NCBI Taxonomy" id="283816"/>
    <lineage>
        <taxon>Bacteria</taxon>
        <taxon>Bacillati</taxon>
        <taxon>Bacillota</taxon>
        <taxon>Bacilli</taxon>
        <taxon>Bacillales</taxon>
        <taxon>Bacillaceae</taxon>
        <taxon>Metabacillus</taxon>
    </lineage>
</organism>
<keyword evidence="5" id="KW-1185">Reference proteome</keyword>
<keyword evidence="2" id="KW-0472">Membrane</keyword>
<keyword evidence="2" id="KW-0812">Transmembrane</keyword>
<sequence length="197" mass="22206">MEKTERDYGKFQWFFFVIFIPVLFTLILVSVILTMAGFDPLGKTKDFASTLPFIDKLVEEEKVNSDTNVQKVSEKLQQEQTGLKKTLANQNADISALENDVSLKESEIGRLNQEVKSLEEQIKLLEESNKESSSKDIAKIYGEMSSKKAAEIIPILDTDDAMMILTSIKDDQLTAVLEKMTAEDAAKYTKLLAEQIE</sequence>
<evidence type="ECO:0000313" key="4">
    <source>
        <dbReference type="EMBL" id="MFC0271296.1"/>
    </source>
</evidence>
<evidence type="ECO:0000313" key="5">
    <source>
        <dbReference type="Proteomes" id="UP001589854"/>
    </source>
</evidence>
<evidence type="ECO:0000259" key="3">
    <source>
        <dbReference type="Pfam" id="PF03448"/>
    </source>
</evidence>
<dbReference type="SUPFAM" id="SSF158791">
    <property type="entry name" value="MgtE N-terminal domain-like"/>
    <property type="match status" value="1"/>
</dbReference>
<evidence type="ECO:0000256" key="1">
    <source>
        <dbReference type="SAM" id="Coils"/>
    </source>
</evidence>
<protein>
    <submittedName>
        <fullName evidence="4">MotE family protein</fullName>
    </submittedName>
</protein>
<keyword evidence="1" id="KW-0175">Coiled coil</keyword>
<comment type="caution">
    <text evidence="4">The sequence shown here is derived from an EMBL/GenBank/DDBJ whole genome shotgun (WGS) entry which is preliminary data.</text>
</comment>
<feature type="coiled-coil region" evidence="1">
    <location>
        <begin position="73"/>
        <end position="135"/>
    </location>
</feature>
<proteinExistence type="predicted"/>
<feature type="transmembrane region" description="Helical" evidence="2">
    <location>
        <begin position="12"/>
        <end position="38"/>
    </location>
</feature>
<dbReference type="InterPro" id="IPR006668">
    <property type="entry name" value="Mg_transptr_MgtE_intracell_dom"/>
</dbReference>